<keyword evidence="4" id="KW-0804">Transcription</keyword>
<protein>
    <submittedName>
        <fullName evidence="7">Sigma-70 family RNA polymerase sigma factor</fullName>
    </submittedName>
</protein>
<dbReference type="InterPro" id="IPR013249">
    <property type="entry name" value="RNA_pol_sigma70_r4_t2"/>
</dbReference>
<sequence length="207" mass="23942">MSLKVIHTKKCESPVENGISDQSLWKAFQMGNKEAYAEIYESHFDDLFDYGEKIIDNADLIEDAIHDLFTDLWKSKENLGEPKSLKGYLLSAVRRVIFRKIKKERRYTYLTNGTHFDEYLLENSCEEKLISKQMKLAHHESLKQALKELTNRQKEAIYLRFYHNLDGAEVASVMNISLEAVYNHISKGIGRLKDTLRYSANPPPVPG</sequence>
<feature type="domain" description="RNA polymerase sigma factor 70 region 4 type 2" evidence="6">
    <location>
        <begin position="140"/>
        <end position="189"/>
    </location>
</feature>
<reference evidence="7" key="1">
    <citation type="submission" date="2023-06" db="EMBL/GenBank/DDBJ databases">
        <title>Genomic of Agaribacillus aureum.</title>
        <authorList>
            <person name="Wang G."/>
        </authorList>
    </citation>
    <scope>NUCLEOTIDE SEQUENCE</scope>
    <source>
        <strain evidence="7">BMA12</strain>
    </source>
</reference>
<evidence type="ECO:0000256" key="2">
    <source>
        <dbReference type="ARBA" id="ARBA00023015"/>
    </source>
</evidence>
<comment type="caution">
    <text evidence="7">The sequence shown here is derived from an EMBL/GenBank/DDBJ whole genome shotgun (WGS) entry which is preliminary data.</text>
</comment>
<evidence type="ECO:0000313" key="8">
    <source>
        <dbReference type="Proteomes" id="UP001172083"/>
    </source>
</evidence>
<comment type="similarity">
    <text evidence="1">Belongs to the sigma-70 factor family. ECF subfamily.</text>
</comment>
<dbReference type="Gene3D" id="1.10.10.10">
    <property type="entry name" value="Winged helix-like DNA-binding domain superfamily/Winged helix DNA-binding domain"/>
    <property type="match status" value="1"/>
</dbReference>
<dbReference type="InterPro" id="IPR014284">
    <property type="entry name" value="RNA_pol_sigma-70_dom"/>
</dbReference>
<organism evidence="7 8">
    <name type="scientific">Agaribacillus aureus</name>
    <dbReference type="NCBI Taxonomy" id="3051825"/>
    <lineage>
        <taxon>Bacteria</taxon>
        <taxon>Pseudomonadati</taxon>
        <taxon>Bacteroidota</taxon>
        <taxon>Cytophagia</taxon>
        <taxon>Cytophagales</taxon>
        <taxon>Splendidivirgaceae</taxon>
        <taxon>Agaribacillus</taxon>
    </lineage>
</organism>
<dbReference type="PANTHER" id="PTHR43133:SF46">
    <property type="entry name" value="RNA POLYMERASE SIGMA-70 FACTOR ECF SUBFAMILY"/>
    <property type="match status" value="1"/>
</dbReference>
<dbReference type="EMBL" id="JAUJEB010000016">
    <property type="protein sequence ID" value="MDN5217409.1"/>
    <property type="molecule type" value="Genomic_DNA"/>
</dbReference>
<keyword evidence="3" id="KW-0731">Sigma factor</keyword>
<dbReference type="Gene3D" id="1.10.1740.10">
    <property type="match status" value="1"/>
</dbReference>
<dbReference type="CDD" id="cd06171">
    <property type="entry name" value="Sigma70_r4"/>
    <property type="match status" value="1"/>
</dbReference>
<dbReference type="InterPro" id="IPR039425">
    <property type="entry name" value="RNA_pol_sigma-70-like"/>
</dbReference>
<dbReference type="InterPro" id="IPR013325">
    <property type="entry name" value="RNA_pol_sigma_r2"/>
</dbReference>
<dbReference type="InterPro" id="IPR036388">
    <property type="entry name" value="WH-like_DNA-bd_sf"/>
</dbReference>
<dbReference type="Pfam" id="PF04542">
    <property type="entry name" value="Sigma70_r2"/>
    <property type="match status" value="1"/>
</dbReference>
<dbReference type="InterPro" id="IPR013324">
    <property type="entry name" value="RNA_pol_sigma_r3/r4-like"/>
</dbReference>
<feature type="domain" description="RNA polymerase sigma-70 region 2" evidence="5">
    <location>
        <begin position="39"/>
        <end position="106"/>
    </location>
</feature>
<dbReference type="RefSeq" id="WP_346762746.1">
    <property type="nucleotide sequence ID" value="NZ_JAUJEB010000016.1"/>
</dbReference>
<evidence type="ECO:0000256" key="1">
    <source>
        <dbReference type="ARBA" id="ARBA00010641"/>
    </source>
</evidence>
<evidence type="ECO:0000259" key="6">
    <source>
        <dbReference type="Pfam" id="PF08281"/>
    </source>
</evidence>
<keyword evidence="2" id="KW-0805">Transcription regulation</keyword>
<evidence type="ECO:0000256" key="3">
    <source>
        <dbReference type="ARBA" id="ARBA00023082"/>
    </source>
</evidence>
<evidence type="ECO:0000313" key="7">
    <source>
        <dbReference type="EMBL" id="MDN5217409.1"/>
    </source>
</evidence>
<accession>A0ABT8LHX4</accession>
<dbReference type="NCBIfam" id="TIGR02937">
    <property type="entry name" value="sigma70-ECF"/>
    <property type="match status" value="1"/>
</dbReference>
<evidence type="ECO:0000259" key="5">
    <source>
        <dbReference type="Pfam" id="PF04542"/>
    </source>
</evidence>
<dbReference type="InterPro" id="IPR007627">
    <property type="entry name" value="RNA_pol_sigma70_r2"/>
</dbReference>
<dbReference type="SUPFAM" id="SSF88659">
    <property type="entry name" value="Sigma3 and sigma4 domains of RNA polymerase sigma factors"/>
    <property type="match status" value="1"/>
</dbReference>
<proteinExistence type="inferred from homology"/>
<dbReference type="PANTHER" id="PTHR43133">
    <property type="entry name" value="RNA POLYMERASE ECF-TYPE SIGMA FACTO"/>
    <property type="match status" value="1"/>
</dbReference>
<name>A0ABT8LHX4_9BACT</name>
<keyword evidence="8" id="KW-1185">Reference proteome</keyword>
<dbReference type="SUPFAM" id="SSF88946">
    <property type="entry name" value="Sigma2 domain of RNA polymerase sigma factors"/>
    <property type="match status" value="1"/>
</dbReference>
<dbReference type="Proteomes" id="UP001172083">
    <property type="component" value="Unassembled WGS sequence"/>
</dbReference>
<dbReference type="Pfam" id="PF08281">
    <property type="entry name" value="Sigma70_r4_2"/>
    <property type="match status" value="1"/>
</dbReference>
<evidence type="ECO:0000256" key="4">
    <source>
        <dbReference type="ARBA" id="ARBA00023163"/>
    </source>
</evidence>
<gene>
    <name evidence="7" type="ORF">QQ020_35370</name>
</gene>